<dbReference type="OrthoDB" id="1467561at2"/>
<evidence type="ECO:0000256" key="11">
    <source>
        <dbReference type="ARBA" id="ARBA00023026"/>
    </source>
</evidence>
<dbReference type="GO" id="GO:0061630">
    <property type="term" value="F:ubiquitin protein ligase activity"/>
    <property type="evidence" value="ECO:0007669"/>
    <property type="project" value="UniProtKB-EC"/>
</dbReference>
<dbReference type="Pfam" id="PF13855">
    <property type="entry name" value="LRR_8"/>
    <property type="match status" value="1"/>
</dbReference>
<evidence type="ECO:0000256" key="6">
    <source>
        <dbReference type="ARBA" id="ARBA00022525"/>
    </source>
</evidence>
<dbReference type="SUPFAM" id="SSF52058">
    <property type="entry name" value="L domain-like"/>
    <property type="match status" value="1"/>
</dbReference>
<dbReference type="Pfam" id="PF20178">
    <property type="entry name" value="ToxA_N"/>
    <property type="match status" value="1"/>
</dbReference>
<comment type="PTM">
    <text evidence="13">Ubiquitinated in the presence of host E1 ubiquitin-activating enzyme, E2 ubiquitin-conjugating enzyme and ubiquitin.</text>
</comment>
<dbReference type="GO" id="GO:0005576">
    <property type="term" value="C:extracellular region"/>
    <property type="evidence" value="ECO:0007669"/>
    <property type="project" value="UniProtKB-SubCell"/>
</dbReference>
<keyword evidence="10 13" id="KW-0832">Ubl conjugation</keyword>
<dbReference type="EMBL" id="CP000949">
    <property type="protein sequence ID" value="ACA71606.1"/>
    <property type="molecule type" value="Genomic_DNA"/>
</dbReference>
<dbReference type="InterPro" id="IPR032675">
    <property type="entry name" value="LRR_dom_sf"/>
</dbReference>
<proteinExistence type="inferred from homology"/>
<evidence type="ECO:0000256" key="3">
    <source>
        <dbReference type="ARBA" id="ARBA00004613"/>
    </source>
</evidence>
<name>B1J4G8_PSEPW</name>
<protein>
    <recommendedName>
        <fullName evidence="5">RING-type E3 ubiquitin transferase</fullName>
        <ecNumber evidence="5">2.3.2.27</ecNumber>
    </recommendedName>
</protein>
<accession>B1J4G8</accession>
<keyword evidence="9" id="KW-0677">Repeat</keyword>
<evidence type="ECO:0000256" key="2">
    <source>
        <dbReference type="ARBA" id="ARBA00004192"/>
    </source>
</evidence>
<dbReference type="HOGENOM" id="CLU_000909_1_0_6"/>
<dbReference type="InterPro" id="IPR003591">
    <property type="entry name" value="Leu-rich_rpt_typical-subtyp"/>
</dbReference>
<gene>
    <name evidence="15" type="ordered locus">PputW619_1101</name>
</gene>
<evidence type="ECO:0000256" key="10">
    <source>
        <dbReference type="ARBA" id="ARBA00022843"/>
    </source>
</evidence>
<comment type="subcellular location">
    <subcellularLocation>
        <location evidence="2">Host cytoplasm</location>
    </subcellularLocation>
    <subcellularLocation>
        <location evidence="3">Secreted</location>
    </subcellularLocation>
</comment>
<dbReference type="SMART" id="SM00369">
    <property type="entry name" value="LRR_TYP"/>
    <property type="match status" value="3"/>
</dbReference>
<dbReference type="Gene3D" id="3.80.10.10">
    <property type="entry name" value="Ribonuclease Inhibitor"/>
    <property type="match status" value="1"/>
</dbReference>
<feature type="active site" description="Glycyl thioester intermediate" evidence="13">
    <location>
        <position position="1177"/>
    </location>
</feature>
<dbReference type="eggNOG" id="COG4886">
    <property type="taxonomic scope" value="Bacteria"/>
</dbReference>
<evidence type="ECO:0000256" key="8">
    <source>
        <dbReference type="ARBA" id="ARBA00022679"/>
    </source>
</evidence>
<evidence type="ECO:0000256" key="13">
    <source>
        <dbReference type="PROSITE-ProRule" id="PRU01398"/>
    </source>
</evidence>
<sequence>MSAISIPSDSVDAFIAGQLSGWLRSADVDLLLTLHRALRHQQAAAEGVRNMLAQTPSLEAFATPLLESALRESGLADADVRNMQVYIEDDVPLPSAAPRLHTPWRTLHSVQPLLTAALHNFHEDETLPSIHRRAHLQNADGSKLPLAFEAFASCCRTLDIGGRYQQVLRARLFPKSRPPAPEGFARAGVERLLEENLRAKMEVAVRMARIKSELDDADYLRLLPVCASKPIVPAVSGIATPRQLYLLGKRIHGPIVFEMRDSAGGPLSGIISWIPQDPYRQIARYATWAAFYQSLAKQLRAPHYRSFFRRFISERDKPTFTATLERLIRASTAKVPVDLDGRNFSIDTSLFAYLRGQQVDKMLDDARVLAVPTADETAIERHQRLEVLKSAGFDLLNLAALFVPVLGEVMFAVAAVDVVSEVYKGYADWRIGDRQGALDHLFGVAENLAVGTVVGAAQIGVGRVLERVPFVDALTPLYEGEGRYRLADWPASAHHIDGGGALLRRFGGRWAQTSDQAAETVLRVTGLEQDHLRNLHLQGDAPPARLLDAHERHELHALEPHLQGAALERELAARQDQPSAAGALLIRAFPGLSVRGAESVLEQASGEQIKALLTSSRIPLEMAERARWILRESRLDRALLGFEHEGAINDATQRLVLKWVNELAPWPASVRIELRLGEAKGRLVASVGSNTATRIRCLVQTEQGYQLSDATQPTIGQGLLSCLIQTLEEGQKVALGDGLIDARTLGNRVAQVASADRQKTAQLLGLRPIGERFRPPQRLADGRVGYALSGGGESSRQAIRRGIHEIFPTLTDAQLDAYLGDLMERRIGLWDHLSRLRQQLDSLREALDAWQRERVSFMDGRRRQRVASQIRRAWRRKTAGLAGDDFSLHIEGELVGSLPNLPAGLEFAHVQRLTLRNMSLDRVDEDFLLRFTGLRELDLRDNQLITIPEGLERLTGLRRLHLAGNRIAFDAQGNLRLASLSMLQQLDLTYNPLGLVPDLSGLRHLREVSLRATGLQALPEAAVMPWRGLVDIRENQIRQVTGDLRSLNGRLQRLSLHDNPLDEASESLLSRSSSDDYPANRRSSYHHAIADTNLQNQWMGSVSGDLLAQRRELWTRLSEEPQSADLFRFLADFAGSDDFQDHPRYYRARVWRVLELCADNTDVREAVFWQVRGPRTCEDQLLLILSQLEVRTHIALHSADASTERAEATLLRLGRSLYRLDQVDSIAARHIEEMRQNPYAVVDDIEVYLAYRVNLADRLGLPAQPRHMNYPEHSGVTGTRILRARAEVLAGENIEVLSNALAQREFWQGYARNRYPERFEALAAPFHEQLEGYEREAGESGEQLYLERADVLMAALNAEERALYLELAREAYEREV</sequence>
<keyword evidence="13" id="KW-0833">Ubl conjugation pathway</keyword>
<feature type="domain" description="NEL" evidence="14">
    <location>
        <begin position="1090"/>
        <end position="1376"/>
    </location>
</feature>
<dbReference type="Pfam" id="PF14496">
    <property type="entry name" value="NEL"/>
    <property type="match status" value="1"/>
</dbReference>
<dbReference type="PROSITE" id="PS52053">
    <property type="entry name" value="NEL"/>
    <property type="match status" value="1"/>
</dbReference>
<evidence type="ECO:0000259" key="14">
    <source>
        <dbReference type="PROSITE" id="PS52053"/>
    </source>
</evidence>
<dbReference type="KEGG" id="ppw:PputW619_1101"/>
<keyword evidence="11" id="KW-0843">Virulence</keyword>
<comment type="catalytic activity">
    <reaction evidence="1">
        <text>S-ubiquitinyl-[E2 ubiquitin-conjugating enzyme]-L-cysteine + [acceptor protein]-L-lysine = [E2 ubiquitin-conjugating enzyme]-L-cysteine + N(6)-ubiquitinyl-[acceptor protein]-L-lysine.</text>
        <dbReference type="EC" id="2.3.2.27"/>
    </reaction>
</comment>
<evidence type="ECO:0000256" key="9">
    <source>
        <dbReference type="ARBA" id="ARBA00022737"/>
    </source>
</evidence>
<dbReference type="PROSITE" id="PS51450">
    <property type="entry name" value="LRR"/>
    <property type="match status" value="2"/>
</dbReference>
<keyword evidence="6 13" id="KW-0964">Secreted</keyword>
<evidence type="ECO:0000256" key="12">
    <source>
        <dbReference type="ARBA" id="ARBA00023200"/>
    </source>
</evidence>
<reference evidence="15" key="1">
    <citation type="submission" date="2008-02" db="EMBL/GenBank/DDBJ databases">
        <title>Complete sequence of Psuedomonas putida W619.</title>
        <authorList>
            <consortium name="US DOE Joint Genome Institute"/>
            <person name="Copeland A."/>
            <person name="Lucas S."/>
            <person name="Lapidus A."/>
            <person name="Barry K."/>
            <person name="Detter J.C."/>
            <person name="Glavina del Rio T."/>
            <person name="Dalin E."/>
            <person name="Tice H."/>
            <person name="Pitluck S."/>
            <person name="Chain P."/>
            <person name="Malfatti S."/>
            <person name="Shin M."/>
            <person name="Vergez L."/>
            <person name="Schmutz J."/>
            <person name="Larimer F."/>
            <person name="Land M."/>
            <person name="Hauser L."/>
            <person name="Kyrpides N."/>
            <person name="Kim E."/>
            <person name="Taghavi S."/>
            <person name="Vangronsveld D."/>
            <person name="van der Lelie D."/>
            <person name="Richardson P."/>
        </authorList>
    </citation>
    <scope>NUCLEOTIDE SEQUENCE</scope>
    <source>
        <strain evidence="15">W619</strain>
    </source>
</reference>
<organism evidence="15">
    <name type="scientific">Pseudomonas putida (strain W619)</name>
    <dbReference type="NCBI Taxonomy" id="390235"/>
    <lineage>
        <taxon>Bacteria</taxon>
        <taxon>Pseudomonadati</taxon>
        <taxon>Pseudomonadota</taxon>
        <taxon>Gammaproteobacteria</taxon>
        <taxon>Pseudomonadales</taxon>
        <taxon>Pseudomonadaceae</taxon>
        <taxon>Pseudomonas</taxon>
    </lineage>
</organism>
<keyword evidence="8 13" id="KW-0808">Transferase</keyword>
<dbReference type="STRING" id="390235.PputW619_1101"/>
<evidence type="ECO:0000256" key="1">
    <source>
        <dbReference type="ARBA" id="ARBA00000900"/>
    </source>
</evidence>
<evidence type="ECO:0000313" key="15">
    <source>
        <dbReference type="EMBL" id="ACA71606.1"/>
    </source>
</evidence>
<evidence type="ECO:0000256" key="5">
    <source>
        <dbReference type="ARBA" id="ARBA00012483"/>
    </source>
</evidence>
<dbReference type="InterPro" id="IPR029487">
    <property type="entry name" value="NEL_dom"/>
</dbReference>
<dbReference type="EC" id="2.3.2.27" evidence="5"/>
<dbReference type="InterPro" id="IPR001611">
    <property type="entry name" value="Leu-rich_rpt"/>
</dbReference>
<comment type="similarity">
    <text evidence="4 13">Belongs to the LRR-containing bacterial E3 ligase family.</text>
</comment>
<dbReference type="GO" id="GO:0016567">
    <property type="term" value="P:protein ubiquitination"/>
    <property type="evidence" value="ECO:0007669"/>
    <property type="project" value="InterPro"/>
</dbReference>
<dbReference type="Gene3D" id="1.20.58.360">
    <property type="entry name" value="Shigella T3SS effector IpaH defines"/>
    <property type="match status" value="1"/>
</dbReference>
<keyword evidence="7" id="KW-0433">Leucine-rich repeat</keyword>
<dbReference type="PANTHER" id="PTHR47114:SF3">
    <property type="entry name" value="LEUCINE-RICH ALPHA-2-GLYCOPROTEIN-LIKE"/>
    <property type="match status" value="1"/>
</dbReference>
<keyword evidence="12 13" id="KW-1035">Host cytoplasm</keyword>
<evidence type="ECO:0000256" key="7">
    <source>
        <dbReference type="ARBA" id="ARBA00022614"/>
    </source>
</evidence>
<dbReference type="PANTHER" id="PTHR47114">
    <property type="match status" value="1"/>
</dbReference>
<dbReference type="InterPro" id="IPR051071">
    <property type="entry name" value="LRR-bact_E3_ubiq_ligases"/>
</dbReference>
<dbReference type="InterPro" id="IPR046673">
    <property type="entry name" value="ToxA_N"/>
</dbReference>
<dbReference type="GO" id="GO:0030430">
    <property type="term" value="C:host cell cytoplasm"/>
    <property type="evidence" value="ECO:0007669"/>
    <property type="project" value="UniProtKB-SubCell"/>
</dbReference>
<evidence type="ECO:0000256" key="4">
    <source>
        <dbReference type="ARBA" id="ARBA00009868"/>
    </source>
</evidence>